<evidence type="ECO:0000256" key="6">
    <source>
        <dbReference type="ARBA" id="ARBA00022777"/>
    </source>
</evidence>
<evidence type="ECO:0000256" key="7">
    <source>
        <dbReference type="ARBA" id="ARBA00022840"/>
    </source>
</evidence>
<evidence type="ECO:0000256" key="3">
    <source>
        <dbReference type="ARBA" id="ARBA00022553"/>
    </source>
</evidence>
<dbReference type="Proteomes" id="UP000734854">
    <property type="component" value="Unassembled WGS sequence"/>
</dbReference>
<dbReference type="Pfam" id="PF00069">
    <property type="entry name" value="Pkinase"/>
    <property type="match status" value="1"/>
</dbReference>
<dbReference type="PRINTS" id="PR01771">
    <property type="entry name" value="ERK3ERK4MAPK"/>
</dbReference>
<dbReference type="PANTHER" id="PTHR24055">
    <property type="entry name" value="MITOGEN-ACTIVATED PROTEIN KINASE"/>
    <property type="match status" value="1"/>
</dbReference>
<keyword evidence="2 10" id="KW-0723">Serine/threonine-protein kinase</keyword>
<dbReference type="InterPro" id="IPR008350">
    <property type="entry name" value="MAPK_ERK3/4"/>
</dbReference>
<keyword evidence="3" id="KW-0597">Phosphoprotein</keyword>
<keyword evidence="7 9" id="KW-0067">ATP-binding</keyword>
<protein>
    <recommendedName>
        <fullName evidence="12">Protein kinase domain-containing protein</fullName>
    </recommendedName>
</protein>
<feature type="domain" description="Protein kinase" evidence="12">
    <location>
        <begin position="124"/>
        <end position="412"/>
    </location>
</feature>
<dbReference type="SUPFAM" id="SSF56112">
    <property type="entry name" value="Protein kinase-like (PK-like)"/>
    <property type="match status" value="1"/>
</dbReference>
<dbReference type="InterPro" id="IPR000719">
    <property type="entry name" value="Prot_kinase_dom"/>
</dbReference>
<feature type="compositionally biased region" description="Basic residues" evidence="11">
    <location>
        <begin position="13"/>
        <end position="23"/>
    </location>
</feature>
<name>A0A8J5GRR3_ZINOF</name>
<keyword evidence="5 9" id="KW-0547">Nucleotide-binding</keyword>
<dbReference type="FunFam" id="1.10.510.10:FF:000098">
    <property type="entry name" value="Mitogen-activated protein kinase 1"/>
    <property type="match status" value="1"/>
</dbReference>
<dbReference type="GO" id="GO:0004707">
    <property type="term" value="F:MAP kinase activity"/>
    <property type="evidence" value="ECO:0007669"/>
    <property type="project" value="InterPro"/>
</dbReference>
<comment type="similarity">
    <text evidence="1">Belongs to the protein kinase superfamily. CMGC Ser/Thr protein kinase family. MAP kinase subfamily.</text>
</comment>
<gene>
    <name evidence="13" type="ORF">ZIOFF_034260</name>
</gene>
<keyword evidence="4" id="KW-0808">Transferase</keyword>
<evidence type="ECO:0000256" key="9">
    <source>
        <dbReference type="PROSITE-ProRule" id="PRU10141"/>
    </source>
</evidence>
<dbReference type="FunFam" id="3.30.200.20:FF:000046">
    <property type="entry name" value="Mitogen-activated protein kinase"/>
    <property type="match status" value="1"/>
</dbReference>
<feature type="region of interest" description="Disordered" evidence="11">
    <location>
        <begin position="1"/>
        <end position="30"/>
    </location>
</feature>
<evidence type="ECO:0000256" key="1">
    <source>
        <dbReference type="ARBA" id="ARBA00008832"/>
    </source>
</evidence>
<evidence type="ECO:0000256" key="2">
    <source>
        <dbReference type="ARBA" id="ARBA00022527"/>
    </source>
</evidence>
<evidence type="ECO:0000256" key="4">
    <source>
        <dbReference type="ARBA" id="ARBA00022679"/>
    </source>
</evidence>
<evidence type="ECO:0000259" key="12">
    <source>
        <dbReference type="PROSITE" id="PS50011"/>
    </source>
</evidence>
<reference evidence="13 14" key="1">
    <citation type="submission" date="2020-08" db="EMBL/GenBank/DDBJ databases">
        <title>Plant Genome Project.</title>
        <authorList>
            <person name="Zhang R.-G."/>
        </authorList>
    </citation>
    <scope>NUCLEOTIDE SEQUENCE [LARGE SCALE GENOMIC DNA]</scope>
    <source>
        <tissue evidence="13">Rhizome</tissue>
    </source>
</reference>
<dbReference type="InterPro" id="IPR008271">
    <property type="entry name" value="Ser/Thr_kinase_AS"/>
</dbReference>
<evidence type="ECO:0000256" key="5">
    <source>
        <dbReference type="ARBA" id="ARBA00022741"/>
    </source>
</evidence>
<dbReference type="EMBL" id="JACMSC010000009">
    <property type="protein sequence ID" value="KAG6508878.1"/>
    <property type="molecule type" value="Genomic_DNA"/>
</dbReference>
<feature type="binding site" evidence="9">
    <location>
        <position position="154"/>
    </location>
    <ligand>
        <name>ATP</name>
        <dbReference type="ChEBI" id="CHEBI:30616"/>
    </ligand>
</feature>
<organism evidence="13 14">
    <name type="scientific">Zingiber officinale</name>
    <name type="common">Ginger</name>
    <name type="synonym">Amomum zingiber</name>
    <dbReference type="NCBI Taxonomy" id="94328"/>
    <lineage>
        <taxon>Eukaryota</taxon>
        <taxon>Viridiplantae</taxon>
        <taxon>Streptophyta</taxon>
        <taxon>Embryophyta</taxon>
        <taxon>Tracheophyta</taxon>
        <taxon>Spermatophyta</taxon>
        <taxon>Magnoliopsida</taxon>
        <taxon>Liliopsida</taxon>
        <taxon>Zingiberales</taxon>
        <taxon>Zingiberaceae</taxon>
        <taxon>Zingiber</taxon>
    </lineage>
</organism>
<dbReference type="Gene3D" id="1.10.510.10">
    <property type="entry name" value="Transferase(Phosphotransferase) domain 1"/>
    <property type="match status" value="1"/>
</dbReference>
<dbReference type="InterPro" id="IPR011009">
    <property type="entry name" value="Kinase-like_dom_sf"/>
</dbReference>
<dbReference type="PROSITE" id="PS00108">
    <property type="entry name" value="PROTEIN_KINASE_ST"/>
    <property type="match status" value="1"/>
</dbReference>
<comment type="caution">
    <text evidence="13">The sequence shown here is derived from an EMBL/GenBank/DDBJ whole genome shotgun (WGS) entry which is preliminary data.</text>
</comment>
<evidence type="ECO:0000256" key="11">
    <source>
        <dbReference type="SAM" id="MobiDB-lite"/>
    </source>
</evidence>
<sequence length="462" mass="52715">MSRLVSRNPKAAEKRRRKKKKSPRAASQSAEIERSETLGISVTRAVFYIHPNALLTVRLVPSLPCNIDAASHELVLLPTMFPSAVSVQEDMAMVSIAHPPPGFENKGKNYYTIWRTVFEIDTKYMPIEPIGRGAYGVVCSSIDHETKEKVAIKKINNTFENPIRPLRTLREIKLLRRLKHDNIITLKDVMVPPNSRSFKDVYLVFELMDTNLCEIIQSPQPLSDYQCRYFLFQLLRGLKYLHSANVIHRDLKPENLFVNGVDCKLKIGDFGLARSMTRSGQGMSSYVATQWYRAPELLVCSNRYDTSIDMWSVGCILAELLGRRPLFPGTDDINQLERIVSVLGVKGDADLNFIDNEHARKYIKSLPHRLDIPLASVYSHANPLAIDLLKKMLVFDPSKRIDVTEALQHPYMTSFYDPLFEPAADGPVDLGFDDDVEEDAIREMMWEEILFYHQEREVASRA</sequence>
<dbReference type="AlphaFoldDB" id="A0A8J5GRR3"/>
<dbReference type="InterPro" id="IPR017441">
    <property type="entry name" value="Protein_kinase_ATP_BS"/>
</dbReference>
<keyword evidence="14" id="KW-1185">Reference proteome</keyword>
<dbReference type="PROSITE" id="PS00107">
    <property type="entry name" value="PROTEIN_KINASE_ATP"/>
    <property type="match status" value="1"/>
</dbReference>
<evidence type="ECO:0000313" key="13">
    <source>
        <dbReference type="EMBL" id="KAG6508878.1"/>
    </source>
</evidence>
<evidence type="ECO:0000256" key="8">
    <source>
        <dbReference type="ARBA" id="ARBA00023306"/>
    </source>
</evidence>
<dbReference type="InterPro" id="IPR050117">
    <property type="entry name" value="MAPK"/>
</dbReference>
<dbReference type="PROSITE" id="PS50011">
    <property type="entry name" value="PROTEIN_KINASE_DOM"/>
    <property type="match status" value="1"/>
</dbReference>
<evidence type="ECO:0000256" key="10">
    <source>
        <dbReference type="RuleBase" id="RU000304"/>
    </source>
</evidence>
<keyword evidence="8" id="KW-0131">Cell cycle</keyword>
<evidence type="ECO:0000313" key="14">
    <source>
        <dbReference type="Proteomes" id="UP000734854"/>
    </source>
</evidence>
<dbReference type="GO" id="GO:0005524">
    <property type="term" value="F:ATP binding"/>
    <property type="evidence" value="ECO:0007669"/>
    <property type="project" value="UniProtKB-UniRule"/>
</dbReference>
<keyword evidence="6" id="KW-0418">Kinase</keyword>
<dbReference type="Gene3D" id="3.30.200.20">
    <property type="entry name" value="Phosphorylase Kinase, domain 1"/>
    <property type="match status" value="1"/>
</dbReference>
<accession>A0A8J5GRR3</accession>
<dbReference type="SMART" id="SM00220">
    <property type="entry name" value="S_TKc"/>
    <property type="match status" value="1"/>
</dbReference>
<proteinExistence type="inferred from homology"/>